<keyword evidence="4" id="KW-1185">Reference proteome</keyword>
<dbReference type="InterPro" id="IPR044926">
    <property type="entry name" value="RGS_subdomain_2"/>
</dbReference>
<dbReference type="PANTHER" id="PTHR13155:SF1">
    <property type="entry name" value="A-KINASE ANCHOR PROTEIN 10, MITOCHONDRIAL"/>
    <property type="match status" value="1"/>
</dbReference>
<dbReference type="EMBL" id="BAABUJ010000012">
    <property type="protein sequence ID" value="GAA5799367.1"/>
    <property type="molecule type" value="Genomic_DNA"/>
</dbReference>
<dbReference type="InterPro" id="IPR052246">
    <property type="entry name" value="Cell_Polariz_PKAAnc"/>
</dbReference>
<keyword evidence="1" id="KW-0472">Membrane</keyword>
<evidence type="ECO:0000313" key="4">
    <source>
        <dbReference type="Proteomes" id="UP001476247"/>
    </source>
</evidence>
<sequence>MSVQEQDAHGDLPTLDQVLSRKTLPPVCLYNFYIIMRDRLKMEEVLDFYLDLQHHELLWKRYVKAMHRRGHLSETDLSEGFQSPRILSRLSNQYFPSSSPRTPSPINMPISLTRPSLGEEVSSTINTNTTEKDVPNRKDLMDSSQRLLLRYLVPSATKELTQLPDQLKLALRNELEKPDPRDDPLLFADAKDYVFEYMQKQAYPKFLRLKVWGNVTLYQQLGRLVVGLLSLLAALTTSLSLIFLGYPTWGIRFWILLPFWIGVLNILTFLTGLDPIWVLVFNKSETTTFKFNSIKQPQAKRILKSRSIWLLSASIIISVILTVIFCAIPSRKL</sequence>
<dbReference type="InterPro" id="IPR036305">
    <property type="entry name" value="RGS_sf"/>
</dbReference>
<comment type="caution">
    <text evidence="3">The sequence shown here is derived from an EMBL/GenBank/DDBJ whole genome shotgun (WGS) entry which is preliminary data.</text>
</comment>
<evidence type="ECO:0000313" key="3">
    <source>
        <dbReference type="EMBL" id="GAA5799367.1"/>
    </source>
</evidence>
<keyword evidence="1" id="KW-1133">Transmembrane helix</keyword>
<protein>
    <recommendedName>
        <fullName evidence="2">RGS domain-containing protein</fullName>
    </recommendedName>
</protein>
<organism evidence="3 4">
    <name type="scientific">Helicostylum pulchrum</name>
    <dbReference type="NCBI Taxonomy" id="562976"/>
    <lineage>
        <taxon>Eukaryota</taxon>
        <taxon>Fungi</taxon>
        <taxon>Fungi incertae sedis</taxon>
        <taxon>Mucoromycota</taxon>
        <taxon>Mucoromycotina</taxon>
        <taxon>Mucoromycetes</taxon>
        <taxon>Mucorales</taxon>
        <taxon>Mucorineae</taxon>
        <taxon>Mucoraceae</taxon>
        <taxon>Helicostylum</taxon>
    </lineage>
</organism>
<feature type="transmembrane region" description="Helical" evidence="1">
    <location>
        <begin position="253"/>
        <end position="273"/>
    </location>
</feature>
<evidence type="ECO:0000256" key="1">
    <source>
        <dbReference type="SAM" id="Phobius"/>
    </source>
</evidence>
<dbReference type="PROSITE" id="PS50132">
    <property type="entry name" value="RGS"/>
    <property type="match status" value="1"/>
</dbReference>
<feature type="transmembrane region" description="Helical" evidence="1">
    <location>
        <begin position="308"/>
        <end position="328"/>
    </location>
</feature>
<dbReference type="SUPFAM" id="SSF48097">
    <property type="entry name" value="Regulator of G-protein signaling, RGS"/>
    <property type="match status" value="1"/>
</dbReference>
<dbReference type="Pfam" id="PF00615">
    <property type="entry name" value="RGS"/>
    <property type="match status" value="1"/>
</dbReference>
<feature type="transmembrane region" description="Helical" evidence="1">
    <location>
        <begin position="224"/>
        <end position="246"/>
    </location>
</feature>
<evidence type="ECO:0000259" key="2">
    <source>
        <dbReference type="PROSITE" id="PS50132"/>
    </source>
</evidence>
<dbReference type="PANTHER" id="PTHR13155">
    <property type="entry name" value="A-KINASE ANCHOR PROTEINS"/>
    <property type="match status" value="1"/>
</dbReference>
<reference evidence="3 4" key="1">
    <citation type="submission" date="2024-04" db="EMBL/GenBank/DDBJ databases">
        <title>genome sequences of Mucor flavus KT1a and Helicostylum pulchrum KT1b strains isolation_sourced from the surface of a dry-aged beef.</title>
        <authorList>
            <person name="Toyotome T."/>
            <person name="Hosono M."/>
            <person name="Torimaru M."/>
            <person name="Fukuda K."/>
            <person name="Mikami N."/>
        </authorList>
    </citation>
    <scope>NUCLEOTIDE SEQUENCE [LARGE SCALE GENOMIC DNA]</scope>
    <source>
        <strain evidence="3 4">KT1b</strain>
    </source>
</reference>
<dbReference type="InterPro" id="IPR016137">
    <property type="entry name" value="RGS"/>
</dbReference>
<gene>
    <name evidence="3" type="ORF">HPULCUR_004781</name>
</gene>
<keyword evidence="1" id="KW-0812">Transmembrane</keyword>
<proteinExistence type="predicted"/>
<name>A0ABP9XX79_9FUNG</name>
<accession>A0ABP9XX79</accession>
<dbReference type="Gene3D" id="1.10.167.10">
    <property type="entry name" value="Regulator of G-protein Signalling 4, domain 2"/>
    <property type="match status" value="1"/>
</dbReference>
<feature type="domain" description="RGS" evidence="2">
    <location>
        <begin position="132"/>
        <end position="208"/>
    </location>
</feature>
<dbReference type="Proteomes" id="UP001476247">
    <property type="component" value="Unassembled WGS sequence"/>
</dbReference>